<dbReference type="InterPro" id="IPR011767">
    <property type="entry name" value="GLR_AS"/>
</dbReference>
<gene>
    <name evidence="1" type="ORF">VLY81_10410</name>
</gene>
<dbReference type="EMBL" id="CP141614">
    <property type="protein sequence ID" value="WRP13845.1"/>
    <property type="molecule type" value="Genomic_DNA"/>
</dbReference>
<accession>A0ABZ1BMQ0</accession>
<keyword evidence="2" id="KW-1185">Reference proteome</keyword>
<dbReference type="Proteomes" id="UP001333102">
    <property type="component" value="Chromosome"/>
</dbReference>
<organism evidence="1 2">
    <name type="scientific">Geochorda subterranea</name>
    <dbReference type="NCBI Taxonomy" id="3109564"/>
    <lineage>
        <taxon>Bacteria</taxon>
        <taxon>Bacillati</taxon>
        <taxon>Bacillota</taxon>
        <taxon>Limnochordia</taxon>
        <taxon>Limnochordales</taxon>
        <taxon>Geochordaceae</taxon>
        <taxon>Geochorda</taxon>
    </lineage>
</organism>
<evidence type="ECO:0000313" key="2">
    <source>
        <dbReference type="Proteomes" id="UP001333102"/>
    </source>
</evidence>
<reference evidence="2" key="1">
    <citation type="submission" date="2023-12" db="EMBL/GenBank/DDBJ databases">
        <title>Novel isolates from deep terrestrial aquifers shed light on the physiology and ecology of the class Limnochordia.</title>
        <authorList>
            <person name="Karnachuk O.V."/>
            <person name="Lukina A.P."/>
            <person name="Avakyan M.R."/>
            <person name="Kadnikov V."/>
            <person name="Begmatov S."/>
            <person name="Beletsky A.V."/>
            <person name="Mardanov A.V."/>
            <person name="Ravin N.V."/>
        </authorList>
    </citation>
    <scope>NUCLEOTIDE SEQUENCE [LARGE SCALE GENOMIC DNA]</scope>
    <source>
        <strain evidence="2">LN</strain>
    </source>
</reference>
<dbReference type="InterPro" id="IPR007263">
    <property type="entry name" value="DCC1-like"/>
</dbReference>
<protein>
    <submittedName>
        <fullName evidence="1">DCC1-like thiol-disulfide oxidoreductase family protein</fullName>
    </submittedName>
</protein>
<dbReference type="RefSeq" id="WP_324668101.1">
    <property type="nucleotide sequence ID" value="NZ_CP141614.1"/>
</dbReference>
<name>A0ABZ1BMQ0_9FIRM</name>
<dbReference type="PROSITE" id="PS00195">
    <property type="entry name" value="GLUTAREDOXIN_1"/>
    <property type="match status" value="1"/>
</dbReference>
<sequence>MMTLVLFTLRDEEWVTISSFLRRVLPRMVIYIDGYCPYCRRTGQILKGFDVFHALEVRSFRHDTSYEKYRLTVDAVEREMQLVVLNQAGYEVHGGFDAVVALFRYMPVFWPLLPVAWLLRKMGYGPRVYRWLADNRLVIPDGQACARASCIISQADDHHA</sequence>
<dbReference type="Pfam" id="PF04134">
    <property type="entry name" value="DCC1-like"/>
    <property type="match status" value="1"/>
</dbReference>
<proteinExistence type="predicted"/>
<evidence type="ECO:0000313" key="1">
    <source>
        <dbReference type="EMBL" id="WRP13845.1"/>
    </source>
</evidence>